<organism evidence="2 3">
    <name type="scientific">Moheibacter stercoris</name>
    <dbReference type="NCBI Taxonomy" id="1628251"/>
    <lineage>
        <taxon>Bacteria</taxon>
        <taxon>Pseudomonadati</taxon>
        <taxon>Bacteroidota</taxon>
        <taxon>Flavobacteriia</taxon>
        <taxon>Flavobacteriales</taxon>
        <taxon>Weeksellaceae</taxon>
        <taxon>Moheibacter</taxon>
    </lineage>
</organism>
<evidence type="ECO:0000313" key="3">
    <source>
        <dbReference type="Proteomes" id="UP001549146"/>
    </source>
</evidence>
<proteinExistence type="predicted"/>
<protein>
    <submittedName>
        <fullName evidence="2">Uncharacterized protein</fullName>
    </submittedName>
</protein>
<dbReference type="EMBL" id="JBEPMO010000016">
    <property type="protein sequence ID" value="MET3732668.1"/>
    <property type="molecule type" value="Genomic_DNA"/>
</dbReference>
<keyword evidence="3" id="KW-1185">Reference proteome</keyword>
<evidence type="ECO:0000256" key="1">
    <source>
        <dbReference type="SAM" id="Phobius"/>
    </source>
</evidence>
<keyword evidence="1" id="KW-0812">Transmembrane</keyword>
<feature type="transmembrane region" description="Helical" evidence="1">
    <location>
        <begin position="39"/>
        <end position="58"/>
    </location>
</feature>
<comment type="caution">
    <text evidence="2">The sequence shown here is derived from an EMBL/GenBank/DDBJ whole genome shotgun (WGS) entry which is preliminary data.</text>
</comment>
<evidence type="ECO:0000313" key="2">
    <source>
        <dbReference type="EMBL" id="MET3732668.1"/>
    </source>
</evidence>
<feature type="transmembrane region" description="Helical" evidence="1">
    <location>
        <begin position="7"/>
        <end position="27"/>
    </location>
</feature>
<gene>
    <name evidence="2" type="ORF">ABID46_002258</name>
</gene>
<dbReference type="Proteomes" id="UP001549146">
    <property type="component" value="Unassembled WGS sequence"/>
</dbReference>
<feature type="transmembrane region" description="Helical" evidence="1">
    <location>
        <begin position="70"/>
        <end position="91"/>
    </location>
</feature>
<reference evidence="2 3" key="1">
    <citation type="submission" date="2024-06" db="EMBL/GenBank/DDBJ databases">
        <title>Genomic Encyclopedia of Type Strains, Phase IV (KMG-IV): sequencing the most valuable type-strain genomes for metagenomic binning, comparative biology and taxonomic classification.</title>
        <authorList>
            <person name="Goeker M."/>
        </authorList>
    </citation>
    <scope>NUCLEOTIDE SEQUENCE [LARGE SCALE GENOMIC DNA]</scope>
    <source>
        <strain evidence="2 3">DSM 29388</strain>
    </source>
</reference>
<dbReference type="RefSeq" id="WP_354510106.1">
    <property type="nucleotide sequence ID" value="NZ_JBEPMO010000016.1"/>
</dbReference>
<keyword evidence="1" id="KW-1133">Transmembrane helix</keyword>
<keyword evidence="1" id="KW-0472">Membrane</keyword>
<name>A0ABV2LVU4_9FLAO</name>
<accession>A0ABV2LVU4</accession>
<sequence length="166" mass="20085">MPNKKNDINLILTLTILLVIGIVYLIFPNLEFKSSNTNRIFGILFNVFCFYSAILIFIRLRKIKNKILKYFIGLITGIFLLISLLNFPIYLMKIDPQVQYYDVETLYWNKKNKFEKIQKQYYINWKNNKKNIRINKIFDFGPFRNYLEYNVEIENLNDNWVKTNKD</sequence>